<proteinExistence type="inferred from homology"/>
<evidence type="ECO:0000313" key="11">
    <source>
        <dbReference type="EMBL" id="KAF2714173.1"/>
    </source>
</evidence>
<dbReference type="EMBL" id="MU005765">
    <property type="protein sequence ID" value="KAF2714173.1"/>
    <property type="molecule type" value="Genomic_DNA"/>
</dbReference>
<comment type="similarity">
    <text evidence="2">Belongs to the syntaxin family.</text>
</comment>
<organism evidence="11 12">
    <name type="scientific">Pleomassaria siparia CBS 279.74</name>
    <dbReference type="NCBI Taxonomy" id="1314801"/>
    <lineage>
        <taxon>Eukaryota</taxon>
        <taxon>Fungi</taxon>
        <taxon>Dikarya</taxon>
        <taxon>Ascomycota</taxon>
        <taxon>Pezizomycotina</taxon>
        <taxon>Dothideomycetes</taxon>
        <taxon>Pleosporomycetidae</taxon>
        <taxon>Pleosporales</taxon>
        <taxon>Pleomassariaceae</taxon>
        <taxon>Pleomassaria</taxon>
    </lineage>
</organism>
<feature type="compositionally biased region" description="Polar residues" evidence="9">
    <location>
        <begin position="226"/>
        <end position="235"/>
    </location>
</feature>
<dbReference type="AlphaFoldDB" id="A0A6G1KNG0"/>
<evidence type="ECO:0000256" key="2">
    <source>
        <dbReference type="ARBA" id="ARBA00009063"/>
    </source>
</evidence>
<dbReference type="GO" id="GO:0006890">
    <property type="term" value="P:retrograde vesicle-mediated transport, Golgi to endoplasmic reticulum"/>
    <property type="evidence" value="ECO:0007669"/>
    <property type="project" value="TreeGrafter"/>
</dbReference>
<gene>
    <name evidence="11" type="ORF">K504DRAFT_462602</name>
</gene>
<dbReference type="GO" id="GO:0005783">
    <property type="term" value="C:endoplasmic reticulum"/>
    <property type="evidence" value="ECO:0007669"/>
    <property type="project" value="TreeGrafter"/>
</dbReference>
<dbReference type="GO" id="GO:0015031">
    <property type="term" value="P:protein transport"/>
    <property type="evidence" value="ECO:0007669"/>
    <property type="project" value="UniProtKB-KW"/>
</dbReference>
<feature type="region of interest" description="Disordered" evidence="9">
    <location>
        <begin position="61"/>
        <end position="94"/>
    </location>
</feature>
<keyword evidence="3" id="KW-0813">Transport</keyword>
<evidence type="ECO:0000313" key="12">
    <source>
        <dbReference type="Proteomes" id="UP000799428"/>
    </source>
</evidence>
<dbReference type="PANTHER" id="PTHR15959:SF0">
    <property type="entry name" value="SYNTAXIN-18"/>
    <property type="match status" value="1"/>
</dbReference>
<feature type="domain" description="T-SNARE coiled-coil homology" evidence="10">
    <location>
        <begin position="273"/>
        <end position="335"/>
    </location>
</feature>
<dbReference type="PANTHER" id="PTHR15959">
    <property type="entry name" value="SYNTAXIN-18"/>
    <property type="match status" value="1"/>
</dbReference>
<dbReference type="InterPro" id="IPR019529">
    <property type="entry name" value="Syntaxin-18_N"/>
</dbReference>
<evidence type="ECO:0000256" key="9">
    <source>
        <dbReference type="SAM" id="MobiDB-lite"/>
    </source>
</evidence>
<name>A0A6G1KNG0_9PLEO</name>
<keyword evidence="5" id="KW-0653">Protein transport</keyword>
<dbReference type="InterPro" id="IPR000727">
    <property type="entry name" value="T_SNARE_dom"/>
</dbReference>
<dbReference type="PROSITE" id="PS50192">
    <property type="entry name" value="T_SNARE"/>
    <property type="match status" value="1"/>
</dbReference>
<evidence type="ECO:0000256" key="4">
    <source>
        <dbReference type="ARBA" id="ARBA00022692"/>
    </source>
</evidence>
<evidence type="ECO:0000259" key="10">
    <source>
        <dbReference type="PROSITE" id="PS50192"/>
    </source>
</evidence>
<keyword evidence="12" id="KW-1185">Reference proteome</keyword>
<dbReference type="Gene3D" id="1.20.5.110">
    <property type="match status" value="1"/>
</dbReference>
<protein>
    <submittedName>
        <fullName evidence="11">Snare protein syntaxin-like protein 18/UFE1</fullName>
    </submittedName>
</protein>
<dbReference type="Proteomes" id="UP000799428">
    <property type="component" value="Unassembled WGS sequence"/>
</dbReference>
<dbReference type="OrthoDB" id="342981at2759"/>
<keyword evidence="4" id="KW-0812">Transmembrane</keyword>
<evidence type="ECO:0000256" key="7">
    <source>
        <dbReference type="ARBA" id="ARBA00023054"/>
    </source>
</evidence>
<feature type="region of interest" description="Disordered" evidence="9">
    <location>
        <begin position="216"/>
        <end position="257"/>
    </location>
</feature>
<sequence>MDITPIFNQVLVAHDSRIVEHHVFRLQDLDEFLKEAYRIRAHIAELNTYLRSIRPSYLNTTPSRRKQITRSNTSNSLAHAHAHAHAHADRDLTDNQRTEIDASAKQLLRELNHAIAGLHDAEQVRQEAENIVAVKKRARKGLGALGRWAAGGAITAKSPEEELLEAKANTLKAHRESIIWYLRQQLEECGRFQSSMMEIRLTREVEKSKSVLYKARGTMPPMEDYSSMNGSQTGSKDYGGNASFQQDAESHAAEEQLSPEQLQLFAQENQDMLKHYEDHLDQVRTAEKSLLEIAELQTTLANNLSVQAEHINLLVEDSFSTTANVESGNKELKRATERRSTAQMVFYGTSAFCVTLLLWDLFI</sequence>
<comment type="subcellular location">
    <subcellularLocation>
        <location evidence="1">Membrane</location>
        <topology evidence="1">Single-pass type IV membrane protein</topology>
    </subcellularLocation>
</comment>
<keyword evidence="7" id="KW-0175">Coiled coil</keyword>
<evidence type="ECO:0000256" key="3">
    <source>
        <dbReference type="ARBA" id="ARBA00022448"/>
    </source>
</evidence>
<reference evidence="11" key="1">
    <citation type="journal article" date="2020" name="Stud. Mycol.">
        <title>101 Dothideomycetes genomes: a test case for predicting lifestyles and emergence of pathogens.</title>
        <authorList>
            <person name="Haridas S."/>
            <person name="Albert R."/>
            <person name="Binder M."/>
            <person name="Bloem J."/>
            <person name="Labutti K."/>
            <person name="Salamov A."/>
            <person name="Andreopoulos B."/>
            <person name="Baker S."/>
            <person name="Barry K."/>
            <person name="Bills G."/>
            <person name="Bluhm B."/>
            <person name="Cannon C."/>
            <person name="Castanera R."/>
            <person name="Culley D."/>
            <person name="Daum C."/>
            <person name="Ezra D."/>
            <person name="Gonzalez J."/>
            <person name="Henrissat B."/>
            <person name="Kuo A."/>
            <person name="Liang C."/>
            <person name="Lipzen A."/>
            <person name="Lutzoni F."/>
            <person name="Magnuson J."/>
            <person name="Mondo S."/>
            <person name="Nolan M."/>
            <person name="Ohm R."/>
            <person name="Pangilinan J."/>
            <person name="Park H.-J."/>
            <person name="Ramirez L."/>
            <person name="Alfaro M."/>
            <person name="Sun H."/>
            <person name="Tritt A."/>
            <person name="Yoshinaga Y."/>
            <person name="Zwiers L.-H."/>
            <person name="Turgeon B."/>
            <person name="Goodwin S."/>
            <person name="Spatafora J."/>
            <person name="Crous P."/>
            <person name="Grigoriev I."/>
        </authorList>
    </citation>
    <scope>NUCLEOTIDE SEQUENCE</scope>
    <source>
        <strain evidence="11">CBS 279.74</strain>
    </source>
</reference>
<evidence type="ECO:0000256" key="8">
    <source>
        <dbReference type="ARBA" id="ARBA00023136"/>
    </source>
</evidence>
<dbReference type="SUPFAM" id="SSF58038">
    <property type="entry name" value="SNARE fusion complex"/>
    <property type="match status" value="1"/>
</dbReference>
<dbReference type="Pfam" id="PF10496">
    <property type="entry name" value="Syntaxin-18_N"/>
    <property type="match status" value="1"/>
</dbReference>
<evidence type="ECO:0000256" key="5">
    <source>
        <dbReference type="ARBA" id="ARBA00022927"/>
    </source>
</evidence>
<keyword evidence="6" id="KW-1133">Transmembrane helix</keyword>
<accession>A0A6G1KNG0</accession>
<keyword evidence="8" id="KW-0472">Membrane</keyword>
<evidence type="ECO:0000256" key="6">
    <source>
        <dbReference type="ARBA" id="ARBA00022989"/>
    </source>
</evidence>
<evidence type="ECO:0000256" key="1">
    <source>
        <dbReference type="ARBA" id="ARBA00004211"/>
    </source>
</evidence>
<dbReference type="GO" id="GO:0031201">
    <property type="term" value="C:SNARE complex"/>
    <property type="evidence" value="ECO:0007669"/>
    <property type="project" value="TreeGrafter"/>
</dbReference>